<reference evidence="2" key="1">
    <citation type="journal article" date="2015" name="MBio">
        <title>Genome-Resolved Metagenomic Analysis Reveals Roles for Candidate Phyla and Other Microbial Community Members in Biogeochemical Transformations in Oil Reservoirs.</title>
        <authorList>
            <person name="Hu P."/>
            <person name="Tom L."/>
            <person name="Singh A."/>
            <person name="Thomas B.C."/>
            <person name="Baker B.J."/>
            <person name="Piceno Y.M."/>
            <person name="Andersen G.L."/>
            <person name="Banfield J.F."/>
        </authorList>
    </citation>
    <scope>NUCLEOTIDE SEQUENCE [LARGE SCALE GENOMIC DNA]</scope>
</reference>
<proteinExistence type="predicted"/>
<accession>A0A101I0L1</accession>
<comment type="caution">
    <text evidence="1">The sequence shown here is derived from an EMBL/GenBank/DDBJ whole genome shotgun (WGS) entry which is preliminary data.</text>
</comment>
<evidence type="ECO:0000313" key="2">
    <source>
        <dbReference type="Proteomes" id="UP000053467"/>
    </source>
</evidence>
<name>A0A101I0L1_UNCT6</name>
<dbReference type="EMBL" id="LGGX01000015">
    <property type="protein sequence ID" value="KUK86581.1"/>
    <property type="molecule type" value="Genomic_DNA"/>
</dbReference>
<dbReference type="AlphaFoldDB" id="A0A101I0L1"/>
<dbReference type="Proteomes" id="UP000053467">
    <property type="component" value="Unassembled WGS sequence"/>
</dbReference>
<sequence length="50" mass="5631">MYNLIGKNMVAIEDVKIGLRIARNSEDTKADALILQARISHQIIKGHKGW</sequence>
<gene>
    <name evidence="1" type="ORF">XE03_1370</name>
</gene>
<protein>
    <submittedName>
        <fullName evidence="1">Uncharacterized protein</fullName>
    </submittedName>
</protein>
<organism evidence="1 2">
    <name type="scientific">candidate division TA06 bacterium 34_109</name>
    <dbReference type="NCBI Taxonomy" id="1635277"/>
    <lineage>
        <taxon>Bacteria</taxon>
        <taxon>Bacteria division TA06</taxon>
    </lineage>
</organism>
<evidence type="ECO:0000313" key="1">
    <source>
        <dbReference type="EMBL" id="KUK86581.1"/>
    </source>
</evidence>